<dbReference type="STRING" id="360412.LARV_03330"/>
<dbReference type="RefSeq" id="WP_075074713.1">
    <property type="nucleotide sequence ID" value="NZ_DF967972.1"/>
</dbReference>
<reference evidence="2" key="1">
    <citation type="submission" date="2015-07" db="EMBL/GenBank/DDBJ databases">
        <title>Draft Genome Sequences of Anaerolinea thermolimosa IMO-1, Bellilinea caldifistulae GOMI-1, Leptolinea tardivitalis YMTK-2, Levilinea saccharolytica KIBI-1,Longilinea arvoryzae KOME-1, Previously Described as Members of the Anaerolineaceae (Chloroflexi).</title>
        <authorList>
            <person name="Sekiguchi Y."/>
            <person name="Ohashi A."/>
            <person name="Matsuura N."/>
            <person name="Tourlousse M.D."/>
        </authorList>
    </citation>
    <scope>NUCLEOTIDE SEQUENCE [LARGE SCALE GENOMIC DNA]</scope>
    <source>
        <strain evidence="2">KOME-1</strain>
    </source>
</reference>
<dbReference type="OrthoDB" id="162553at2"/>
<accession>A0A0S7BK52</accession>
<name>A0A0S7BK52_9CHLR</name>
<dbReference type="InterPro" id="IPR015272">
    <property type="entry name" value="MoadD_C"/>
</dbReference>
<protein>
    <recommendedName>
        <fullName evidence="1">Molybdopterin cofactor biosynthesis MoaD-related C-terminal domain-containing protein</fullName>
    </recommendedName>
</protein>
<dbReference type="AlphaFoldDB" id="A0A0S7BK52"/>
<proteinExistence type="predicted"/>
<gene>
    <name evidence="2" type="ORF">LARV_03330</name>
</gene>
<keyword evidence="3" id="KW-1185">Reference proteome</keyword>
<sequence length="86" mass="9911">MIETITRELRGLPEWVLREYFTKLGGLPQPDGSYAGDGWQARLIQQPDLKRGGMTFCVYRLEFSGEQDVLRVVWPQFELKILRPGG</sequence>
<dbReference type="Pfam" id="PF09189">
    <property type="entry name" value="MoaD_arch"/>
    <property type="match status" value="1"/>
</dbReference>
<evidence type="ECO:0000313" key="2">
    <source>
        <dbReference type="EMBL" id="GAP15540.1"/>
    </source>
</evidence>
<dbReference type="Proteomes" id="UP000055060">
    <property type="component" value="Unassembled WGS sequence"/>
</dbReference>
<evidence type="ECO:0000259" key="1">
    <source>
        <dbReference type="Pfam" id="PF09189"/>
    </source>
</evidence>
<dbReference type="InterPro" id="IPR036473">
    <property type="entry name" value="Mopterin_CF_MoaD-rel_C_sf"/>
</dbReference>
<dbReference type="SUPFAM" id="SSF103239">
    <property type="entry name" value="MoaD-related protein, C-terminal domain"/>
    <property type="match status" value="1"/>
</dbReference>
<dbReference type="EMBL" id="DF967972">
    <property type="protein sequence ID" value="GAP15540.1"/>
    <property type="molecule type" value="Genomic_DNA"/>
</dbReference>
<evidence type="ECO:0000313" key="3">
    <source>
        <dbReference type="Proteomes" id="UP000055060"/>
    </source>
</evidence>
<organism evidence="2">
    <name type="scientific">Longilinea arvoryzae</name>
    <dbReference type="NCBI Taxonomy" id="360412"/>
    <lineage>
        <taxon>Bacteria</taxon>
        <taxon>Bacillati</taxon>
        <taxon>Chloroflexota</taxon>
        <taxon>Anaerolineae</taxon>
        <taxon>Anaerolineales</taxon>
        <taxon>Anaerolineaceae</taxon>
        <taxon>Longilinea</taxon>
    </lineage>
</organism>
<feature type="domain" description="Molybdopterin cofactor biosynthesis MoaD-related C-terminal" evidence="1">
    <location>
        <begin position="6"/>
        <end position="86"/>
    </location>
</feature>
<dbReference type="Gene3D" id="3.30.1370.80">
    <property type="entry name" value="Molybdopterin cofactor biosynthesis MoaD-related, C-terminal domain"/>
    <property type="match status" value="1"/>
</dbReference>